<dbReference type="InterPro" id="IPR038765">
    <property type="entry name" value="Papain-like_cys_pep_sf"/>
</dbReference>
<dbReference type="GO" id="GO:0005634">
    <property type="term" value="C:nucleus"/>
    <property type="evidence" value="ECO:0007669"/>
    <property type="project" value="TreeGrafter"/>
</dbReference>
<dbReference type="InterPro" id="IPR001394">
    <property type="entry name" value="Peptidase_C19_UCH"/>
</dbReference>
<evidence type="ECO:0000313" key="3">
    <source>
        <dbReference type="Proteomes" id="UP000465112"/>
    </source>
</evidence>
<dbReference type="InterPro" id="IPR050164">
    <property type="entry name" value="Peptidase_C19"/>
</dbReference>
<dbReference type="InterPro" id="IPR018200">
    <property type="entry name" value="USP_CS"/>
</dbReference>
<dbReference type="Proteomes" id="UP000465112">
    <property type="component" value="Chromosome 14"/>
</dbReference>
<dbReference type="SUPFAM" id="SSF54001">
    <property type="entry name" value="Cysteine proteinases"/>
    <property type="match status" value="1"/>
</dbReference>
<protein>
    <recommendedName>
        <fullName evidence="1">USP domain-containing protein</fullName>
    </recommendedName>
</protein>
<dbReference type="GO" id="GO:0016579">
    <property type="term" value="P:protein deubiquitination"/>
    <property type="evidence" value="ECO:0007669"/>
    <property type="project" value="InterPro"/>
</dbReference>
<organism evidence="2 3">
    <name type="scientific">Perca fluviatilis</name>
    <name type="common">European perch</name>
    <dbReference type="NCBI Taxonomy" id="8168"/>
    <lineage>
        <taxon>Eukaryota</taxon>
        <taxon>Metazoa</taxon>
        <taxon>Chordata</taxon>
        <taxon>Craniata</taxon>
        <taxon>Vertebrata</taxon>
        <taxon>Euteleostomi</taxon>
        <taxon>Actinopterygii</taxon>
        <taxon>Neopterygii</taxon>
        <taxon>Teleostei</taxon>
        <taxon>Neoteleostei</taxon>
        <taxon>Acanthomorphata</taxon>
        <taxon>Eupercaria</taxon>
        <taxon>Perciformes</taxon>
        <taxon>Percoidei</taxon>
        <taxon>Percidae</taxon>
        <taxon>Percinae</taxon>
        <taxon>Perca</taxon>
    </lineage>
</organism>
<dbReference type="InterPro" id="IPR028889">
    <property type="entry name" value="USP"/>
</dbReference>
<gene>
    <name evidence="2" type="ORF">PFLUV_G00166040</name>
</gene>
<evidence type="ECO:0000259" key="1">
    <source>
        <dbReference type="PROSITE" id="PS50235"/>
    </source>
</evidence>
<reference evidence="2 3" key="1">
    <citation type="submission" date="2019-06" db="EMBL/GenBank/DDBJ databases">
        <title>A chromosome-scale genome assembly of the European perch, Perca fluviatilis.</title>
        <authorList>
            <person name="Roques C."/>
            <person name="Zahm M."/>
            <person name="Cabau C."/>
            <person name="Klopp C."/>
            <person name="Bouchez O."/>
            <person name="Donnadieu C."/>
            <person name="Kuhl H."/>
            <person name="Gislard M."/>
            <person name="Guendouz S."/>
            <person name="Journot L."/>
            <person name="Haffray P."/>
            <person name="Bestin A."/>
            <person name="Morvezen R."/>
            <person name="Feron R."/>
            <person name="Wen M."/>
            <person name="Jouanno E."/>
            <person name="Herpin A."/>
            <person name="Schartl M."/>
            <person name="Postlethwait J."/>
            <person name="Schaerlinger B."/>
            <person name="Chardard D."/>
            <person name="Lecocq T."/>
            <person name="Poncet C."/>
            <person name="Jaffrelo L."/>
            <person name="Lampietro C."/>
            <person name="Guiguen Y."/>
        </authorList>
    </citation>
    <scope>NUCLEOTIDE SEQUENCE [LARGE SCALE GENOMIC DNA]</scope>
    <source>
        <tissue evidence="2">Blood</tissue>
    </source>
</reference>
<sequence length="308" mass="34127">MPATPRGHGGRLKVEVEPTTDDLWTNVDRNLKNTKGKLPKEVLVSLGFPNLAQTCYMNSTLQGLLTIRGFIQGIYNQESVWSSLPKSELLGGFVKVGFSSFTTSMAVKKQALAAFTRTPSLRTTDRKTPMNVACNLQGRRTSLICHWTWCLEAQCGSVCRATSKRTSWSIGASVVTTSSQQGSFLTLPNALIIQLKRFNYIKCLKLEKVNSPIIVSRQLVLNVESSTSESSASEQTPSCYSLMSIVSHLGSSAYAGHYICDGAHRDEKPQDMSDNTTYNEEDVSEATGTHVCHRRQRTAYLLFYVKHQ</sequence>
<comment type="caution">
    <text evidence="2">The sequence shown here is derived from an EMBL/GenBank/DDBJ whole genome shotgun (WGS) entry which is preliminary data.</text>
</comment>
<dbReference type="PROSITE" id="PS00973">
    <property type="entry name" value="USP_2"/>
    <property type="match status" value="1"/>
</dbReference>
<name>A0A6A5EDJ7_PERFL</name>
<dbReference type="AlphaFoldDB" id="A0A6A5EDJ7"/>
<accession>A0A6A5EDJ7</accession>
<evidence type="ECO:0000313" key="2">
    <source>
        <dbReference type="EMBL" id="KAF1380646.1"/>
    </source>
</evidence>
<dbReference type="PROSITE" id="PS50235">
    <property type="entry name" value="USP_3"/>
    <property type="match status" value="1"/>
</dbReference>
<dbReference type="GO" id="GO:0004843">
    <property type="term" value="F:cysteine-type deubiquitinase activity"/>
    <property type="evidence" value="ECO:0007669"/>
    <property type="project" value="InterPro"/>
</dbReference>
<dbReference type="PANTHER" id="PTHR24006">
    <property type="entry name" value="UBIQUITIN CARBOXYL-TERMINAL HYDROLASE"/>
    <property type="match status" value="1"/>
</dbReference>
<keyword evidence="3" id="KW-1185">Reference proteome</keyword>
<dbReference type="PROSITE" id="PS00972">
    <property type="entry name" value="USP_1"/>
    <property type="match status" value="1"/>
</dbReference>
<dbReference type="Pfam" id="PF00443">
    <property type="entry name" value="UCH"/>
    <property type="match status" value="2"/>
</dbReference>
<feature type="domain" description="USP" evidence="1">
    <location>
        <begin position="46"/>
        <end position="307"/>
    </location>
</feature>
<proteinExistence type="predicted"/>
<dbReference type="GO" id="GO:0005829">
    <property type="term" value="C:cytosol"/>
    <property type="evidence" value="ECO:0007669"/>
    <property type="project" value="TreeGrafter"/>
</dbReference>
<dbReference type="EMBL" id="VHII01000014">
    <property type="protein sequence ID" value="KAF1380646.1"/>
    <property type="molecule type" value="Genomic_DNA"/>
</dbReference>
<dbReference type="CDD" id="cd02257">
    <property type="entry name" value="Peptidase_C19"/>
    <property type="match status" value="1"/>
</dbReference>
<dbReference type="Gene3D" id="3.90.70.10">
    <property type="entry name" value="Cysteine proteinases"/>
    <property type="match status" value="2"/>
</dbReference>